<dbReference type="AlphaFoldDB" id="A0A822MN70"/>
<dbReference type="CDD" id="cd03255">
    <property type="entry name" value="ABC_MJ0796_LolCDE_FtsE"/>
    <property type="match status" value="1"/>
</dbReference>
<dbReference type="SMART" id="SM00382">
    <property type="entry name" value="AAA"/>
    <property type="match status" value="1"/>
</dbReference>
<evidence type="ECO:0000256" key="3">
    <source>
        <dbReference type="ARBA" id="ARBA00022840"/>
    </source>
</evidence>
<comment type="similarity">
    <text evidence="4">Belongs to the ABC transporter superfamily. Macrolide exporter (TC 3.A.1.122) family.</text>
</comment>
<evidence type="ECO:0000259" key="5">
    <source>
        <dbReference type="PROSITE" id="PS50893"/>
    </source>
</evidence>
<evidence type="ECO:0000256" key="1">
    <source>
        <dbReference type="ARBA" id="ARBA00022448"/>
    </source>
</evidence>
<sequence length="224" mass="24686">MSSMIKLENVYKHFYTKKLKTTALNNVSMQVDKGEFVAIMGKSGSGKSTLLNAIGLFSNIDSGQFELNGTNVCGLSQKQKLNYRRGLLGYVFQSFNLIPDMTVLENVMLPLKFRGISQQECIALAEKELELMELSSRKEHYPSQLSGGQQQRVAIARVMACKPEIILADEPTGNLDDKTGQNILDILQHANTACNATIVMVTHSEKAASVANRQLKMVEGTLVV</sequence>
<dbReference type="GO" id="GO:0022857">
    <property type="term" value="F:transmembrane transporter activity"/>
    <property type="evidence" value="ECO:0007669"/>
    <property type="project" value="UniProtKB-ARBA"/>
</dbReference>
<dbReference type="GO" id="GO:0016887">
    <property type="term" value="F:ATP hydrolysis activity"/>
    <property type="evidence" value="ECO:0007669"/>
    <property type="project" value="InterPro"/>
</dbReference>
<dbReference type="FunFam" id="3.40.50.300:FF:000032">
    <property type="entry name" value="Export ABC transporter ATP-binding protein"/>
    <property type="match status" value="1"/>
</dbReference>
<dbReference type="SUPFAM" id="SSF52540">
    <property type="entry name" value="P-loop containing nucleoside triphosphate hydrolases"/>
    <property type="match status" value="1"/>
</dbReference>
<evidence type="ECO:0000256" key="2">
    <source>
        <dbReference type="ARBA" id="ARBA00022741"/>
    </source>
</evidence>
<protein>
    <recommendedName>
        <fullName evidence="5">ABC transporter domain-containing protein</fullName>
    </recommendedName>
</protein>
<name>A0A822MN70_9VIBR</name>
<dbReference type="Proteomes" id="UP000049495">
    <property type="component" value="Unassembled WGS sequence"/>
</dbReference>
<reference evidence="7" key="1">
    <citation type="submission" date="2014-06" db="EMBL/GenBank/DDBJ databases">
        <authorList>
            <person name="Le Roux Frederique"/>
        </authorList>
    </citation>
    <scope>NUCLEOTIDE SEQUENCE [LARGE SCALE GENOMIC DNA]</scope>
    <source>
        <strain evidence="7">J5-5</strain>
    </source>
</reference>
<proteinExistence type="inferred from homology"/>
<dbReference type="Gene3D" id="3.40.50.300">
    <property type="entry name" value="P-loop containing nucleotide triphosphate hydrolases"/>
    <property type="match status" value="1"/>
</dbReference>
<organism evidence="6 7">
    <name type="scientific">Vibrio crassostreae</name>
    <dbReference type="NCBI Taxonomy" id="246167"/>
    <lineage>
        <taxon>Bacteria</taxon>
        <taxon>Pseudomonadati</taxon>
        <taxon>Pseudomonadota</taxon>
        <taxon>Gammaproteobacteria</taxon>
        <taxon>Vibrionales</taxon>
        <taxon>Vibrionaceae</taxon>
        <taxon>Vibrio</taxon>
    </lineage>
</organism>
<dbReference type="PANTHER" id="PTHR42798:SF4">
    <property type="entry name" value="ABC TRANSPORTER DOMAIN-CONTAINING PROTEIN"/>
    <property type="match status" value="1"/>
</dbReference>
<keyword evidence="3" id="KW-0067">ATP-binding</keyword>
<keyword evidence="1" id="KW-0813">Transport</keyword>
<evidence type="ECO:0000313" key="6">
    <source>
        <dbReference type="EMBL" id="CDS98511.1"/>
    </source>
</evidence>
<dbReference type="PROSITE" id="PS00211">
    <property type="entry name" value="ABC_TRANSPORTER_1"/>
    <property type="match status" value="1"/>
</dbReference>
<dbReference type="InterPro" id="IPR017871">
    <property type="entry name" value="ABC_transporter-like_CS"/>
</dbReference>
<dbReference type="InterPro" id="IPR003439">
    <property type="entry name" value="ABC_transporter-like_ATP-bd"/>
</dbReference>
<gene>
    <name evidence="6" type="ORF">VCR5J5_1330011</name>
</gene>
<comment type="caution">
    <text evidence="6">The sequence shown here is derived from an EMBL/GenBank/DDBJ whole genome shotgun (WGS) entry which is preliminary data.</text>
</comment>
<keyword evidence="2" id="KW-0547">Nucleotide-binding</keyword>
<feature type="domain" description="ABC transporter" evidence="5">
    <location>
        <begin position="5"/>
        <end position="224"/>
    </location>
</feature>
<evidence type="ECO:0000256" key="4">
    <source>
        <dbReference type="ARBA" id="ARBA00038388"/>
    </source>
</evidence>
<dbReference type="InterPro" id="IPR017911">
    <property type="entry name" value="MacB-like_ATP-bd"/>
</dbReference>
<dbReference type="GO" id="GO:0005524">
    <property type="term" value="F:ATP binding"/>
    <property type="evidence" value="ECO:0007669"/>
    <property type="project" value="UniProtKB-KW"/>
</dbReference>
<dbReference type="PROSITE" id="PS50893">
    <property type="entry name" value="ABC_TRANSPORTER_2"/>
    <property type="match status" value="1"/>
</dbReference>
<accession>A0A822MN70</accession>
<dbReference type="EMBL" id="CCJV01000039">
    <property type="protein sequence ID" value="CDS98511.1"/>
    <property type="molecule type" value="Genomic_DNA"/>
</dbReference>
<dbReference type="InterPro" id="IPR027417">
    <property type="entry name" value="P-loop_NTPase"/>
</dbReference>
<dbReference type="Pfam" id="PF00005">
    <property type="entry name" value="ABC_tran"/>
    <property type="match status" value="1"/>
</dbReference>
<dbReference type="InterPro" id="IPR003593">
    <property type="entry name" value="AAA+_ATPase"/>
</dbReference>
<evidence type="ECO:0000313" key="7">
    <source>
        <dbReference type="Proteomes" id="UP000049495"/>
    </source>
</evidence>
<dbReference type="PANTHER" id="PTHR42798">
    <property type="entry name" value="LIPOPROTEIN-RELEASING SYSTEM ATP-BINDING PROTEIN LOLD"/>
    <property type="match status" value="1"/>
</dbReference>
<dbReference type="GO" id="GO:1902495">
    <property type="term" value="C:transmembrane transporter complex"/>
    <property type="evidence" value="ECO:0007669"/>
    <property type="project" value="UniProtKB-ARBA"/>
</dbReference>